<sequence length="134" mass="14004">MHASTILYSLVLLQGAMASPISDSTVGVETRDIEPRAPALGDFPFPKLPAVKRKGQGGGSDCPTQTNLCSSGTPYCCTTDGNGVQTCSNSEVCTSRVICCNNNGGYQICIGDIDFNMPVTINININKGNIKGGK</sequence>
<reference evidence="2 3" key="1">
    <citation type="journal article" date="2009" name="PLoS Genet.">
        <title>The genome of Nectria haematococca: contribution of supernumerary chromosomes to gene expansion.</title>
        <authorList>
            <person name="Coleman J.J."/>
            <person name="Rounsley S.D."/>
            <person name="Rodriguez-Carres M."/>
            <person name="Kuo A."/>
            <person name="Wasmann C.C."/>
            <person name="Grimwood J."/>
            <person name="Schmutz J."/>
            <person name="Taga M."/>
            <person name="White G.J."/>
            <person name="Zhou S."/>
            <person name="Schwartz D.C."/>
            <person name="Freitag M."/>
            <person name="Ma L.J."/>
            <person name="Danchin E.G."/>
            <person name="Henrissat B."/>
            <person name="Coutinho P.M."/>
            <person name="Nelson D.R."/>
            <person name="Straney D."/>
            <person name="Napoli C.A."/>
            <person name="Barker B.M."/>
            <person name="Gribskov M."/>
            <person name="Rep M."/>
            <person name="Kroken S."/>
            <person name="Molnar I."/>
            <person name="Rensing C."/>
            <person name="Kennell J.C."/>
            <person name="Zamora J."/>
            <person name="Farman M.L."/>
            <person name="Selker E.U."/>
            <person name="Salamov A."/>
            <person name="Shapiro H."/>
            <person name="Pangilinan J."/>
            <person name="Lindquist E."/>
            <person name="Lamers C."/>
            <person name="Grigoriev I.V."/>
            <person name="Geiser D.M."/>
            <person name="Covert S.F."/>
            <person name="Temporini E."/>
            <person name="Vanetten H.D."/>
        </authorList>
    </citation>
    <scope>NUCLEOTIDE SEQUENCE [LARGE SCALE GENOMIC DNA]</scope>
    <source>
        <strain evidence="3">ATCC MYA-4622 / CBS 123669 / FGSC 9596 / NRRL 45880 / 77-13-4</strain>
    </source>
</reference>
<organism evidence="2 3">
    <name type="scientific">Fusarium vanettenii (strain ATCC MYA-4622 / CBS 123669 / FGSC 9596 / NRRL 45880 / 77-13-4)</name>
    <name type="common">Fusarium solani subsp. pisi</name>
    <dbReference type="NCBI Taxonomy" id="660122"/>
    <lineage>
        <taxon>Eukaryota</taxon>
        <taxon>Fungi</taxon>
        <taxon>Dikarya</taxon>
        <taxon>Ascomycota</taxon>
        <taxon>Pezizomycotina</taxon>
        <taxon>Sordariomycetes</taxon>
        <taxon>Hypocreomycetidae</taxon>
        <taxon>Hypocreales</taxon>
        <taxon>Nectriaceae</taxon>
        <taxon>Fusarium</taxon>
        <taxon>Fusarium solani species complex</taxon>
        <taxon>Fusarium vanettenii</taxon>
    </lineage>
</organism>
<dbReference type="VEuPathDB" id="FungiDB:NECHADRAFT_106617"/>
<name>C7ZQZ5_FUSV7</name>
<dbReference type="eggNOG" id="ENOG502SXFR">
    <property type="taxonomic scope" value="Eukaryota"/>
</dbReference>
<feature type="signal peptide" evidence="1">
    <location>
        <begin position="1"/>
        <end position="18"/>
    </location>
</feature>
<keyword evidence="3" id="KW-1185">Reference proteome</keyword>
<protein>
    <recommendedName>
        <fullName evidence="4">Hydrophobin</fullName>
    </recommendedName>
</protein>
<accession>C7ZQZ5</accession>
<dbReference type="EMBL" id="GG699021">
    <property type="protein sequence ID" value="EEU33562.1"/>
    <property type="molecule type" value="Genomic_DNA"/>
</dbReference>
<feature type="chain" id="PRO_5002989382" description="Hydrophobin" evidence="1">
    <location>
        <begin position="19"/>
        <end position="134"/>
    </location>
</feature>
<dbReference type="AlphaFoldDB" id="C7ZQZ5"/>
<evidence type="ECO:0000256" key="1">
    <source>
        <dbReference type="SAM" id="SignalP"/>
    </source>
</evidence>
<dbReference type="HOGENOM" id="CLU_1731619_0_0_1"/>
<evidence type="ECO:0008006" key="4">
    <source>
        <dbReference type="Google" id="ProtNLM"/>
    </source>
</evidence>
<dbReference type="OrthoDB" id="3557221at2759"/>
<proteinExistence type="predicted"/>
<dbReference type="KEGG" id="nhe:NECHADRAFT_106617"/>
<dbReference type="InParanoid" id="C7ZQZ5"/>
<dbReference type="GeneID" id="9666797"/>
<evidence type="ECO:0000313" key="2">
    <source>
        <dbReference type="EMBL" id="EEU33562.1"/>
    </source>
</evidence>
<dbReference type="STRING" id="660122.C7ZQZ5"/>
<gene>
    <name evidence="2" type="ORF">NECHADRAFT_106617</name>
</gene>
<dbReference type="OMA" id="NAKIICC"/>
<keyword evidence="1" id="KW-0732">Signal</keyword>
<evidence type="ECO:0000313" key="3">
    <source>
        <dbReference type="Proteomes" id="UP000005206"/>
    </source>
</evidence>
<dbReference type="RefSeq" id="XP_003039275.1">
    <property type="nucleotide sequence ID" value="XM_003039229.1"/>
</dbReference>
<dbReference type="Proteomes" id="UP000005206">
    <property type="component" value="Unassembled WGS sequence"/>
</dbReference>